<evidence type="ECO:0000313" key="9">
    <source>
        <dbReference type="Proteomes" id="UP000753256"/>
    </source>
</evidence>
<accession>A0A921IWR7</accession>
<proteinExistence type="predicted"/>
<evidence type="ECO:0000256" key="5">
    <source>
        <dbReference type="ARBA" id="ARBA00022683"/>
    </source>
</evidence>
<evidence type="ECO:0000256" key="1">
    <source>
        <dbReference type="ARBA" id="ARBA00004496"/>
    </source>
</evidence>
<dbReference type="NCBIfam" id="TIGR00830">
    <property type="entry name" value="PTBA"/>
    <property type="match status" value="1"/>
</dbReference>
<keyword evidence="6" id="KW-0418">Kinase</keyword>
<dbReference type="PROSITE" id="PS00371">
    <property type="entry name" value="PTS_EIIA_TYPE_1_HIS"/>
    <property type="match status" value="1"/>
</dbReference>
<gene>
    <name evidence="8" type="ORF">K8V70_06340</name>
</gene>
<dbReference type="GO" id="GO:0016301">
    <property type="term" value="F:kinase activity"/>
    <property type="evidence" value="ECO:0007669"/>
    <property type="project" value="UniProtKB-KW"/>
</dbReference>
<comment type="subcellular location">
    <subcellularLocation>
        <location evidence="1">Cytoplasm</location>
    </subcellularLocation>
</comment>
<dbReference type="EMBL" id="DYUZ01000028">
    <property type="protein sequence ID" value="HJG37462.1"/>
    <property type="molecule type" value="Genomic_DNA"/>
</dbReference>
<reference evidence="8" key="1">
    <citation type="journal article" date="2021" name="PeerJ">
        <title>Extensive microbial diversity within the chicken gut microbiome revealed by metagenomics and culture.</title>
        <authorList>
            <person name="Gilroy R."/>
            <person name="Ravi A."/>
            <person name="Getino M."/>
            <person name="Pursley I."/>
            <person name="Horton D.L."/>
            <person name="Alikhan N.F."/>
            <person name="Baker D."/>
            <person name="Gharbi K."/>
            <person name="Hall N."/>
            <person name="Watson M."/>
            <person name="Adriaenssens E.M."/>
            <person name="Foster-Nyarko E."/>
            <person name="Jarju S."/>
            <person name="Secka A."/>
            <person name="Antonio M."/>
            <person name="Oren A."/>
            <person name="Chaudhuri R.R."/>
            <person name="La Ragione R."/>
            <person name="Hildebrand F."/>
            <person name="Pallen M.J."/>
        </authorList>
    </citation>
    <scope>NUCLEOTIDE SEQUENCE</scope>
    <source>
        <strain evidence="8">ChiHjej13B12-9602</strain>
    </source>
</reference>
<evidence type="ECO:0000256" key="6">
    <source>
        <dbReference type="ARBA" id="ARBA00022777"/>
    </source>
</evidence>
<keyword evidence="4" id="KW-0808">Transferase</keyword>
<evidence type="ECO:0000256" key="3">
    <source>
        <dbReference type="ARBA" id="ARBA00022597"/>
    </source>
</evidence>
<organism evidence="8 9">
    <name type="scientific">Enorma phocaeensis</name>
    <dbReference type="NCBI Taxonomy" id="1871019"/>
    <lineage>
        <taxon>Bacteria</taxon>
        <taxon>Bacillati</taxon>
        <taxon>Actinomycetota</taxon>
        <taxon>Coriobacteriia</taxon>
        <taxon>Coriobacteriales</taxon>
        <taxon>Coriobacteriaceae</taxon>
        <taxon>Enorma</taxon>
    </lineage>
</organism>
<dbReference type="SUPFAM" id="SSF51261">
    <property type="entry name" value="Duplicated hybrid motif"/>
    <property type="match status" value="1"/>
</dbReference>
<dbReference type="AlphaFoldDB" id="A0A921IWR7"/>
<dbReference type="PANTHER" id="PTHR45008">
    <property type="entry name" value="PTS SYSTEM GLUCOSE-SPECIFIC EIIA COMPONENT"/>
    <property type="match status" value="1"/>
</dbReference>
<keyword evidence="2" id="KW-0813">Transport</keyword>
<dbReference type="Proteomes" id="UP000753256">
    <property type="component" value="Unassembled WGS sequence"/>
</dbReference>
<reference evidence="8" key="2">
    <citation type="submission" date="2021-09" db="EMBL/GenBank/DDBJ databases">
        <authorList>
            <person name="Gilroy R."/>
        </authorList>
    </citation>
    <scope>NUCLEOTIDE SEQUENCE</scope>
    <source>
        <strain evidence="8">ChiHjej13B12-9602</strain>
    </source>
</reference>
<dbReference type="InterPro" id="IPR001127">
    <property type="entry name" value="PTS_EIIA_1_perm"/>
</dbReference>
<evidence type="ECO:0000256" key="4">
    <source>
        <dbReference type="ARBA" id="ARBA00022679"/>
    </source>
</evidence>
<dbReference type="PROSITE" id="PS51093">
    <property type="entry name" value="PTS_EIIA_TYPE_1"/>
    <property type="match status" value="1"/>
</dbReference>
<dbReference type="PANTHER" id="PTHR45008:SF1">
    <property type="entry name" value="PTS SYSTEM GLUCOSE-SPECIFIC EIIA COMPONENT"/>
    <property type="match status" value="1"/>
</dbReference>
<dbReference type="Pfam" id="PF00358">
    <property type="entry name" value="PTS_EIIA_1"/>
    <property type="match status" value="1"/>
</dbReference>
<feature type="domain" description="PTS EIIA type-1" evidence="7">
    <location>
        <begin position="44"/>
        <end position="146"/>
    </location>
</feature>
<comment type="caution">
    <text evidence="8">The sequence shown here is derived from an EMBL/GenBank/DDBJ whole genome shotgun (WGS) entry which is preliminary data.</text>
</comment>
<dbReference type="InterPro" id="IPR011055">
    <property type="entry name" value="Dup_hybrid_motif"/>
</dbReference>
<dbReference type="RefSeq" id="WP_273190299.1">
    <property type="nucleotide sequence ID" value="NZ_DYUZ01000028.1"/>
</dbReference>
<protein>
    <submittedName>
        <fullName evidence="8">PTS glucose transporter subunit IIA</fullName>
    </submittedName>
</protein>
<evidence type="ECO:0000313" key="8">
    <source>
        <dbReference type="EMBL" id="HJG37462.1"/>
    </source>
</evidence>
<dbReference type="Gene3D" id="2.70.70.10">
    <property type="entry name" value="Glucose Permease (Domain IIA)"/>
    <property type="match status" value="1"/>
</dbReference>
<keyword evidence="5" id="KW-0598">Phosphotransferase system</keyword>
<dbReference type="GO" id="GO:0005737">
    <property type="term" value="C:cytoplasm"/>
    <property type="evidence" value="ECO:0007669"/>
    <property type="project" value="UniProtKB-SubCell"/>
</dbReference>
<name>A0A921IWR7_9ACTN</name>
<sequence>MGLFNALKKKAAPAKPEAIQVSAQAGALAAPVAGRVIAMTEVPDPIFSSEALGRGCAVWPEGDTVYAPVAGTVSVAMGHAVGIVSPDGVEVLVHIGVDTVDMQGKGFTGYVAQGDAVAAGDPLITMDRDAIAAAGHPDCVVVAVSNTADLASVELAVEAGATLAAGDALITVAR</sequence>
<dbReference type="InterPro" id="IPR050890">
    <property type="entry name" value="PTS_EIIA_component"/>
</dbReference>
<evidence type="ECO:0000256" key="2">
    <source>
        <dbReference type="ARBA" id="ARBA00022448"/>
    </source>
</evidence>
<evidence type="ECO:0000259" key="7">
    <source>
        <dbReference type="PROSITE" id="PS51093"/>
    </source>
</evidence>
<dbReference type="GO" id="GO:0009401">
    <property type="term" value="P:phosphoenolpyruvate-dependent sugar phosphotransferase system"/>
    <property type="evidence" value="ECO:0007669"/>
    <property type="project" value="UniProtKB-KW"/>
</dbReference>
<keyword evidence="3 8" id="KW-0762">Sugar transport</keyword>